<evidence type="ECO:0000313" key="2">
    <source>
        <dbReference type="EMBL" id="TRX10790.1"/>
    </source>
</evidence>
<dbReference type="Proteomes" id="UP000318528">
    <property type="component" value="Unassembled WGS sequence"/>
</dbReference>
<dbReference type="EMBL" id="VJZN01000010">
    <property type="protein sequence ID" value="TRX06789.1"/>
    <property type="molecule type" value="Genomic_DNA"/>
</dbReference>
<accession>A0A553BRA1</accession>
<sequence length="318" mass="34792">MKRLLGLLVFTLLLNGCDDGDLTLETISFEDATTESCTTKNIIYKLKDKESLLLEIPENSFKNEPSLADTPTIIDISATNRVVYRFYDGTVSSSTICESIPPATPIVTDQWTATDGKIQIFTTAVKTTNTTDNSTKITGYNHNIVFKNITFAKSSGTQVYETFAFGDYVTSATPLPFLFDETVEQCSTSKQIYNYTSSEALILDIDPALIVNDATPLNAPRTGLISATANKLTYRLFSGLLTSSYFCNTTFPTTPAISEEWIAVSGVSNVSGIVEVTTTTFGTGFKHTIVLKNVTMKKGNNDFKLGDSYIYGELLTTI</sequence>
<dbReference type="EMBL" id="VJZL01000009">
    <property type="protein sequence ID" value="TRX10790.1"/>
    <property type="molecule type" value="Genomic_DNA"/>
</dbReference>
<keyword evidence="3" id="KW-1185">Reference proteome</keyword>
<comment type="caution">
    <text evidence="2">The sequence shown here is derived from an EMBL/GenBank/DDBJ whole genome shotgun (WGS) entry which is preliminary data.</text>
</comment>
<evidence type="ECO:0008006" key="5">
    <source>
        <dbReference type="Google" id="ProtNLM"/>
    </source>
</evidence>
<dbReference type="OrthoDB" id="1417969at2"/>
<proteinExistence type="predicted"/>
<protein>
    <recommendedName>
        <fullName evidence="5">Lipoprotein</fullName>
    </recommendedName>
</protein>
<dbReference type="RefSeq" id="WP_143386471.1">
    <property type="nucleotide sequence ID" value="NZ_VJZL01000009.1"/>
</dbReference>
<evidence type="ECO:0000313" key="1">
    <source>
        <dbReference type="EMBL" id="TRX06789.1"/>
    </source>
</evidence>
<gene>
    <name evidence="2" type="ORF">FNW11_07315</name>
    <name evidence="1" type="ORF">FNW12_07450</name>
</gene>
<organism evidence="2 4">
    <name type="scientific">Flavobacterium gawalongense</name>
    <dbReference type="NCBI Taxonomy" id="2594432"/>
    <lineage>
        <taxon>Bacteria</taxon>
        <taxon>Pseudomonadati</taxon>
        <taxon>Bacteroidota</taxon>
        <taxon>Flavobacteriia</taxon>
        <taxon>Flavobacteriales</taxon>
        <taxon>Flavobacteriaceae</taxon>
        <taxon>Flavobacterium</taxon>
    </lineage>
</organism>
<reference evidence="3 4" key="1">
    <citation type="submission" date="2019-07" db="EMBL/GenBank/DDBJ databases">
        <title>Novel species of Flavobacterium.</title>
        <authorList>
            <person name="Liu Q."/>
            <person name="Xin Y.-H."/>
        </authorList>
    </citation>
    <scope>NUCLEOTIDE SEQUENCE [LARGE SCALE GENOMIC DNA]</scope>
    <source>
        <strain evidence="1 3">GSP39</strain>
        <strain evidence="2 4">GSR22</strain>
    </source>
</reference>
<evidence type="ECO:0000313" key="4">
    <source>
        <dbReference type="Proteomes" id="UP000318669"/>
    </source>
</evidence>
<evidence type="ECO:0000313" key="3">
    <source>
        <dbReference type="Proteomes" id="UP000318528"/>
    </source>
</evidence>
<dbReference type="Proteomes" id="UP000318669">
    <property type="component" value="Unassembled WGS sequence"/>
</dbReference>
<dbReference type="AlphaFoldDB" id="A0A553BRA1"/>
<name>A0A553BRA1_9FLAO</name>